<dbReference type="Proteomes" id="UP001317870">
    <property type="component" value="Chromosome"/>
</dbReference>
<sequence>MLAIAKVIVRLGITCHMERTGMTGEISVVLLWVAIVGIVVVLLGGAAAAMVWDPDSRRRARATRKGVALPLTSMPSAGDRWPRRP</sequence>
<gene>
    <name evidence="3" type="ORF">IFM12276_38120</name>
</gene>
<evidence type="ECO:0000256" key="2">
    <source>
        <dbReference type="SAM" id="Phobius"/>
    </source>
</evidence>
<name>A0ABN6U691_9NOCA</name>
<keyword evidence="2" id="KW-0472">Membrane</keyword>
<reference evidence="3 4" key="1">
    <citation type="submission" date="2022-11" db="EMBL/GenBank/DDBJ databases">
        <title>Genome Sequencing of Nocardia sp. ON39_IFM12276 and assembly.</title>
        <authorList>
            <person name="Shimojima M."/>
            <person name="Toyokawa M."/>
            <person name="Uesaka K."/>
        </authorList>
    </citation>
    <scope>NUCLEOTIDE SEQUENCE [LARGE SCALE GENOMIC DNA]</scope>
    <source>
        <strain evidence="3 4">IFM 12276</strain>
    </source>
</reference>
<keyword evidence="2" id="KW-1133">Transmembrane helix</keyword>
<evidence type="ECO:0000256" key="1">
    <source>
        <dbReference type="SAM" id="MobiDB-lite"/>
    </source>
</evidence>
<evidence type="ECO:0000313" key="4">
    <source>
        <dbReference type="Proteomes" id="UP001317870"/>
    </source>
</evidence>
<organism evidence="3 4">
    <name type="scientific">Nocardia sputorum</name>
    <dbReference type="NCBI Taxonomy" id="2984338"/>
    <lineage>
        <taxon>Bacteria</taxon>
        <taxon>Bacillati</taxon>
        <taxon>Actinomycetota</taxon>
        <taxon>Actinomycetes</taxon>
        <taxon>Mycobacteriales</taxon>
        <taxon>Nocardiaceae</taxon>
        <taxon>Nocardia</taxon>
    </lineage>
</organism>
<protein>
    <submittedName>
        <fullName evidence="3">Uncharacterized protein</fullName>
    </submittedName>
</protein>
<feature type="transmembrane region" description="Helical" evidence="2">
    <location>
        <begin position="29"/>
        <end position="52"/>
    </location>
</feature>
<keyword evidence="4" id="KW-1185">Reference proteome</keyword>
<feature type="region of interest" description="Disordered" evidence="1">
    <location>
        <begin position="63"/>
        <end position="85"/>
    </location>
</feature>
<dbReference type="EMBL" id="AP026978">
    <property type="protein sequence ID" value="BDU00784.1"/>
    <property type="molecule type" value="Genomic_DNA"/>
</dbReference>
<accession>A0ABN6U691</accession>
<keyword evidence="2" id="KW-0812">Transmembrane</keyword>
<proteinExistence type="predicted"/>
<evidence type="ECO:0000313" key="3">
    <source>
        <dbReference type="EMBL" id="BDU00784.1"/>
    </source>
</evidence>